<dbReference type="Proteomes" id="UP000183988">
    <property type="component" value="Unassembled WGS sequence"/>
</dbReference>
<dbReference type="EMBL" id="FQVW01000005">
    <property type="protein sequence ID" value="SHF78879.1"/>
    <property type="molecule type" value="Genomic_DNA"/>
</dbReference>
<protein>
    <recommendedName>
        <fullName evidence="4">Type II secretory pathway, pseudopilin PulG</fullName>
    </recommendedName>
</protein>
<evidence type="ECO:0000313" key="3">
    <source>
        <dbReference type="Proteomes" id="UP000183988"/>
    </source>
</evidence>
<gene>
    <name evidence="2" type="ORF">SAMN05216225_100533</name>
</gene>
<feature type="transmembrane region" description="Helical" evidence="1">
    <location>
        <begin position="12"/>
        <end position="33"/>
    </location>
</feature>
<dbReference type="STRING" id="930117.SAMN05216225_100533"/>
<keyword evidence="1" id="KW-0472">Membrane</keyword>
<keyword evidence="1" id="KW-1133">Transmembrane helix</keyword>
<organism evidence="2 3">
    <name type="scientific">Ornithinibacillus halophilus</name>
    <dbReference type="NCBI Taxonomy" id="930117"/>
    <lineage>
        <taxon>Bacteria</taxon>
        <taxon>Bacillati</taxon>
        <taxon>Bacillota</taxon>
        <taxon>Bacilli</taxon>
        <taxon>Bacillales</taxon>
        <taxon>Bacillaceae</taxon>
        <taxon>Ornithinibacillus</taxon>
    </lineage>
</organism>
<evidence type="ECO:0000313" key="2">
    <source>
        <dbReference type="EMBL" id="SHF78879.1"/>
    </source>
</evidence>
<evidence type="ECO:0008006" key="4">
    <source>
        <dbReference type="Google" id="ProtNLM"/>
    </source>
</evidence>
<keyword evidence="3" id="KW-1185">Reference proteome</keyword>
<dbReference type="RefSeq" id="WP_072888386.1">
    <property type="nucleotide sequence ID" value="NZ_FQVW01000005.1"/>
</dbReference>
<name>A0A1M5EI07_9BACI</name>
<dbReference type="AlphaFoldDB" id="A0A1M5EI07"/>
<reference evidence="2 3" key="1">
    <citation type="submission" date="2016-11" db="EMBL/GenBank/DDBJ databases">
        <authorList>
            <person name="Jaros S."/>
            <person name="Januszkiewicz K."/>
            <person name="Wedrychowicz H."/>
        </authorList>
    </citation>
    <scope>NUCLEOTIDE SEQUENCE [LARGE SCALE GENOMIC DNA]</scope>
    <source>
        <strain evidence="2 3">IBRC-M 10683</strain>
    </source>
</reference>
<dbReference type="OrthoDB" id="2973670at2"/>
<keyword evidence="1" id="KW-0812">Transmembrane</keyword>
<proteinExistence type="predicted"/>
<sequence>MNSFKNETGAALVLTIMIITLFLLFLMTLFFQITNTTKQITTIEENLVAEQIAEMGVDYYHAYIEKNLPDTISDIEELDISSGVLLNHEVELDDNYSFFIDTTSIDEEANKIYFTVTAVIDKAKGKQSNTNSTITINVVGSESEE</sequence>
<accession>A0A1M5EI07</accession>
<evidence type="ECO:0000256" key="1">
    <source>
        <dbReference type="SAM" id="Phobius"/>
    </source>
</evidence>